<reference evidence="2" key="1">
    <citation type="submission" date="2022-08" db="EMBL/GenBank/DDBJ databases">
        <authorList>
            <person name="Gutierrez-Valencia J."/>
        </authorList>
    </citation>
    <scope>NUCLEOTIDE SEQUENCE</scope>
</reference>
<evidence type="ECO:0000256" key="1">
    <source>
        <dbReference type="SAM" id="MobiDB-lite"/>
    </source>
</evidence>
<sequence length="143" mass="15811">MAAEVKAWELQIPGSNPSEVRWCSRRYKAAGGEGPLASNLIAVIGNEIEVGKPRLPLQRDAPNPREPAGDDLRRDGVAVPYEYVAAYQSVLHDPIEPFISDEQKIAGKDDDVYHFISLGQCSNDLDWLKLVGPVIQERIEKCA</sequence>
<organism evidence="2 3">
    <name type="scientific">Linum tenue</name>
    <dbReference type="NCBI Taxonomy" id="586396"/>
    <lineage>
        <taxon>Eukaryota</taxon>
        <taxon>Viridiplantae</taxon>
        <taxon>Streptophyta</taxon>
        <taxon>Embryophyta</taxon>
        <taxon>Tracheophyta</taxon>
        <taxon>Spermatophyta</taxon>
        <taxon>Magnoliopsida</taxon>
        <taxon>eudicotyledons</taxon>
        <taxon>Gunneridae</taxon>
        <taxon>Pentapetalae</taxon>
        <taxon>rosids</taxon>
        <taxon>fabids</taxon>
        <taxon>Malpighiales</taxon>
        <taxon>Linaceae</taxon>
        <taxon>Linum</taxon>
    </lineage>
</organism>
<accession>A0AAV0R4V1</accession>
<proteinExistence type="predicted"/>
<evidence type="ECO:0000313" key="3">
    <source>
        <dbReference type="Proteomes" id="UP001154282"/>
    </source>
</evidence>
<keyword evidence="3" id="KW-1185">Reference proteome</keyword>
<dbReference type="AlphaFoldDB" id="A0AAV0R4V1"/>
<gene>
    <name evidence="2" type="ORF">LITE_LOCUS45994</name>
</gene>
<evidence type="ECO:0000313" key="2">
    <source>
        <dbReference type="EMBL" id="CAI0551482.1"/>
    </source>
</evidence>
<name>A0AAV0R4V1_9ROSI</name>
<comment type="caution">
    <text evidence="2">The sequence shown here is derived from an EMBL/GenBank/DDBJ whole genome shotgun (WGS) entry which is preliminary data.</text>
</comment>
<protein>
    <submittedName>
        <fullName evidence="2">Uncharacterized protein</fullName>
    </submittedName>
</protein>
<dbReference type="EMBL" id="CAMGYJ010000010">
    <property type="protein sequence ID" value="CAI0551482.1"/>
    <property type="molecule type" value="Genomic_DNA"/>
</dbReference>
<feature type="region of interest" description="Disordered" evidence="1">
    <location>
        <begin position="54"/>
        <end position="73"/>
    </location>
</feature>
<dbReference type="Proteomes" id="UP001154282">
    <property type="component" value="Unassembled WGS sequence"/>
</dbReference>